<keyword evidence="1" id="KW-1133">Transmembrane helix</keyword>
<dbReference type="EMBL" id="OZ019900">
    <property type="protein sequence ID" value="CAK9233098.1"/>
    <property type="molecule type" value="Genomic_DNA"/>
</dbReference>
<evidence type="ECO:0000256" key="1">
    <source>
        <dbReference type="SAM" id="Phobius"/>
    </source>
</evidence>
<dbReference type="PANTHER" id="PTHR47383:SF8">
    <property type="entry name" value="OS01G0768300 PROTEIN"/>
    <property type="match status" value="1"/>
</dbReference>
<protein>
    <submittedName>
        <fullName evidence="2">Uncharacterized protein</fullName>
    </submittedName>
</protein>
<feature type="transmembrane region" description="Helical" evidence="1">
    <location>
        <begin position="49"/>
        <end position="73"/>
    </location>
</feature>
<name>A0ABP0UXV0_9BRYO</name>
<evidence type="ECO:0000313" key="2">
    <source>
        <dbReference type="EMBL" id="CAK9233098.1"/>
    </source>
</evidence>
<proteinExistence type="predicted"/>
<dbReference type="PANTHER" id="PTHR47383">
    <property type="entry name" value="OS03G0659800 PROTEIN"/>
    <property type="match status" value="1"/>
</dbReference>
<organism evidence="2 3">
    <name type="scientific">Sphagnum troendelagicum</name>
    <dbReference type="NCBI Taxonomy" id="128251"/>
    <lineage>
        <taxon>Eukaryota</taxon>
        <taxon>Viridiplantae</taxon>
        <taxon>Streptophyta</taxon>
        <taxon>Embryophyta</taxon>
        <taxon>Bryophyta</taxon>
        <taxon>Sphagnophytina</taxon>
        <taxon>Sphagnopsida</taxon>
        <taxon>Sphagnales</taxon>
        <taxon>Sphagnaceae</taxon>
        <taxon>Sphagnum</taxon>
    </lineage>
</organism>
<sequence length="202" mass="22199">MILIENPAGWNGVAHELREPPAELNGVVDETMQPDGGGERERRASDGRWMPFIGMAIVGVGVAVAVAIGYAGYNIGKIGNSTLTQHLVRTKPGRSSGVGIWRCKMEEKPGCSSFRKRCYTSCRYKQLDVPRTIAAMAVAARVSKLQLETGNLHLKLAEKENSIHVLQQRSGDPESTLHETCETLRKPEETFGLDDKDLHIAF</sequence>
<keyword evidence="3" id="KW-1185">Reference proteome</keyword>
<evidence type="ECO:0000313" key="3">
    <source>
        <dbReference type="Proteomes" id="UP001497512"/>
    </source>
</evidence>
<dbReference type="Proteomes" id="UP001497512">
    <property type="component" value="Chromosome 8"/>
</dbReference>
<accession>A0ABP0UXV0</accession>
<dbReference type="InterPro" id="IPR058936">
    <property type="entry name" value="At4g15545-like"/>
</dbReference>
<keyword evidence="1" id="KW-0472">Membrane</keyword>
<reference evidence="2" key="1">
    <citation type="submission" date="2024-02" db="EMBL/GenBank/DDBJ databases">
        <authorList>
            <consortium name="ELIXIR-Norway"/>
            <consortium name="Elixir Norway"/>
        </authorList>
    </citation>
    <scope>NUCLEOTIDE SEQUENCE</scope>
</reference>
<keyword evidence="1" id="KW-0812">Transmembrane</keyword>
<gene>
    <name evidence="2" type="ORF">CSSPTR1EN2_LOCUS21316</name>
</gene>